<proteinExistence type="predicted"/>
<evidence type="ECO:0000313" key="1">
    <source>
        <dbReference type="EMBL" id="JAW14074.1"/>
    </source>
</evidence>
<name>A0A224XSI3_9HEMI</name>
<sequence>MKVIHCKTIHPILLYLERILMIKMLLGHNTIKYNPININNNLYSSKELTSVALDKVPISKTPTINSRIPAQRLVLQLDICLPLAITILQHRRIQRRPMLVILIKQLLLLISSKIGYKKDLKEAYLLLLYQIELEARMH</sequence>
<accession>A0A224XSI3</accession>
<organism evidence="1">
    <name type="scientific">Panstrongylus lignarius</name>
    <dbReference type="NCBI Taxonomy" id="156445"/>
    <lineage>
        <taxon>Eukaryota</taxon>
        <taxon>Metazoa</taxon>
        <taxon>Ecdysozoa</taxon>
        <taxon>Arthropoda</taxon>
        <taxon>Hexapoda</taxon>
        <taxon>Insecta</taxon>
        <taxon>Pterygota</taxon>
        <taxon>Neoptera</taxon>
        <taxon>Paraneoptera</taxon>
        <taxon>Hemiptera</taxon>
        <taxon>Heteroptera</taxon>
        <taxon>Panheteroptera</taxon>
        <taxon>Cimicomorpha</taxon>
        <taxon>Reduviidae</taxon>
        <taxon>Triatominae</taxon>
        <taxon>Panstrongylus</taxon>
    </lineage>
</organism>
<dbReference type="AlphaFoldDB" id="A0A224XSI3"/>
<reference evidence="1" key="1">
    <citation type="journal article" date="2018" name="PLoS Negl. Trop. Dis.">
        <title>An insight into the salivary gland and fat body transcriptome of Panstrongylus lignarius (Hemiptera: Heteroptera), the main vector of Chagas disease in Peru.</title>
        <authorList>
            <person name="Nevoa J.C."/>
            <person name="Mendes M.T."/>
            <person name="da Silva M.V."/>
            <person name="Soares S.C."/>
            <person name="Oliveira C.J.F."/>
            <person name="Ribeiro J.M.C."/>
        </authorList>
    </citation>
    <scope>NUCLEOTIDE SEQUENCE</scope>
</reference>
<protein>
    <submittedName>
        <fullName evidence="1">Uncharacterized protein</fullName>
    </submittedName>
</protein>
<dbReference type="EMBL" id="GFTR01002352">
    <property type="protein sequence ID" value="JAW14074.1"/>
    <property type="molecule type" value="Transcribed_RNA"/>
</dbReference>